<proteinExistence type="predicted"/>
<organism evidence="2 3">
    <name type="scientific">Tectimicrobiota bacterium</name>
    <dbReference type="NCBI Taxonomy" id="2528274"/>
    <lineage>
        <taxon>Bacteria</taxon>
        <taxon>Pseudomonadati</taxon>
        <taxon>Nitrospinota/Tectimicrobiota group</taxon>
        <taxon>Candidatus Tectimicrobiota</taxon>
    </lineage>
</organism>
<dbReference type="EMBL" id="JACQWF010000362">
    <property type="protein sequence ID" value="MBI4596339.1"/>
    <property type="molecule type" value="Genomic_DNA"/>
</dbReference>
<sequence length="151" mass="16693">MHISFKGDYALKAVLDLALHHNQGVVPIQDIAHRGDMPVKFLEQILLHLKKAGLVNSKRGVGGGYYLSKDPSEITVGSVLRVIEGGIAPIACVSKDHYQACEDEYVCSLKPVWERVREAISSVVDNTTFSDLVEISRELASKRVSPPMYFI</sequence>
<dbReference type="PANTHER" id="PTHR33221:SF5">
    <property type="entry name" value="HTH-TYPE TRANSCRIPTIONAL REGULATOR ISCR"/>
    <property type="match status" value="1"/>
</dbReference>
<gene>
    <name evidence="2" type="ORF">HY730_08195</name>
</gene>
<dbReference type="InterPro" id="IPR030489">
    <property type="entry name" value="TR_Rrf2-type_CS"/>
</dbReference>
<reference evidence="2" key="1">
    <citation type="submission" date="2020-07" db="EMBL/GenBank/DDBJ databases">
        <title>Huge and variable diversity of episymbiotic CPR bacteria and DPANN archaea in groundwater ecosystems.</title>
        <authorList>
            <person name="He C.Y."/>
            <person name="Keren R."/>
            <person name="Whittaker M."/>
            <person name="Farag I.F."/>
            <person name="Doudna J."/>
            <person name="Cate J.H.D."/>
            <person name="Banfield J.F."/>
        </authorList>
    </citation>
    <scope>NUCLEOTIDE SEQUENCE</scope>
    <source>
        <strain evidence="2">NC_groundwater_1482_Ag_S-0.65um_47_24</strain>
    </source>
</reference>
<dbReference type="PROSITE" id="PS51197">
    <property type="entry name" value="HTH_RRF2_2"/>
    <property type="match status" value="1"/>
</dbReference>
<dbReference type="GO" id="GO:0003677">
    <property type="term" value="F:DNA binding"/>
    <property type="evidence" value="ECO:0007669"/>
    <property type="project" value="UniProtKB-KW"/>
</dbReference>
<protein>
    <submittedName>
        <fullName evidence="2">Rrf2 family transcriptional regulator</fullName>
    </submittedName>
</protein>
<dbReference type="GO" id="GO:0003700">
    <property type="term" value="F:DNA-binding transcription factor activity"/>
    <property type="evidence" value="ECO:0007669"/>
    <property type="project" value="TreeGrafter"/>
</dbReference>
<keyword evidence="1" id="KW-0238">DNA-binding</keyword>
<accession>A0A933LR32</accession>
<dbReference type="InterPro" id="IPR036388">
    <property type="entry name" value="WH-like_DNA-bd_sf"/>
</dbReference>
<comment type="caution">
    <text evidence="2">The sequence shown here is derived from an EMBL/GenBank/DDBJ whole genome shotgun (WGS) entry which is preliminary data.</text>
</comment>
<dbReference type="SUPFAM" id="SSF46785">
    <property type="entry name" value="Winged helix' DNA-binding domain"/>
    <property type="match status" value="1"/>
</dbReference>
<dbReference type="InterPro" id="IPR036390">
    <property type="entry name" value="WH_DNA-bd_sf"/>
</dbReference>
<dbReference type="Pfam" id="PF02082">
    <property type="entry name" value="Rrf2"/>
    <property type="match status" value="1"/>
</dbReference>
<dbReference type="PROSITE" id="PS01332">
    <property type="entry name" value="HTH_RRF2_1"/>
    <property type="match status" value="1"/>
</dbReference>
<dbReference type="GO" id="GO:0005829">
    <property type="term" value="C:cytosol"/>
    <property type="evidence" value="ECO:0007669"/>
    <property type="project" value="TreeGrafter"/>
</dbReference>
<evidence type="ECO:0000313" key="2">
    <source>
        <dbReference type="EMBL" id="MBI4596339.1"/>
    </source>
</evidence>
<dbReference type="InterPro" id="IPR000944">
    <property type="entry name" value="Tscrpt_reg_Rrf2"/>
</dbReference>
<name>A0A933LR32_UNCTE</name>
<dbReference type="AlphaFoldDB" id="A0A933LR32"/>
<dbReference type="Gene3D" id="1.10.10.10">
    <property type="entry name" value="Winged helix-like DNA-binding domain superfamily/Winged helix DNA-binding domain"/>
    <property type="match status" value="1"/>
</dbReference>
<dbReference type="Proteomes" id="UP000772181">
    <property type="component" value="Unassembled WGS sequence"/>
</dbReference>
<dbReference type="NCBIfam" id="TIGR00738">
    <property type="entry name" value="rrf2_super"/>
    <property type="match status" value="1"/>
</dbReference>
<dbReference type="PANTHER" id="PTHR33221">
    <property type="entry name" value="WINGED HELIX-TURN-HELIX TRANSCRIPTIONAL REGULATOR, RRF2 FAMILY"/>
    <property type="match status" value="1"/>
</dbReference>
<evidence type="ECO:0000256" key="1">
    <source>
        <dbReference type="ARBA" id="ARBA00023125"/>
    </source>
</evidence>
<evidence type="ECO:0000313" key="3">
    <source>
        <dbReference type="Proteomes" id="UP000772181"/>
    </source>
</evidence>